<reference evidence="8" key="1">
    <citation type="journal article" date="2019" name="Int. J. Syst. Evol. Microbiol.">
        <title>The Global Catalogue of Microorganisms (GCM) 10K type strain sequencing project: providing services to taxonomists for standard genome sequencing and annotation.</title>
        <authorList>
            <consortium name="The Broad Institute Genomics Platform"/>
            <consortium name="The Broad Institute Genome Sequencing Center for Infectious Disease"/>
            <person name="Wu L."/>
            <person name="Ma J."/>
        </authorList>
    </citation>
    <scope>NUCLEOTIDE SEQUENCE [LARGE SCALE GENOMIC DNA]</scope>
    <source>
        <strain evidence="8">JCM 12125</strain>
    </source>
</reference>
<feature type="binding site" evidence="5">
    <location>
        <position position="6"/>
    </location>
    <ligand>
        <name>Mg(2+)</name>
        <dbReference type="ChEBI" id="CHEBI:18420"/>
    </ligand>
</feature>
<dbReference type="PANTHER" id="PTHR35901:SF1">
    <property type="entry name" value="EXONUCLEASE VAPC9"/>
    <property type="match status" value="1"/>
</dbReference>
<organism evidence="7 8">
    <name type="scientific">Brevundimonas staleyi</name>
    <dbReference type="NCBI Taxonomy" id="74326"/>
    <lineage>
        <taxon>Bacteria</taxon>
        <taxon>Pseudomonadati</taxon>
        <taxon>Pseudomonadota</taxon>
        <taxon>Alphaproteobacteria</taxon>
        <taxon>Caulobacterales</taxon>
        <taxon>Caulobacteraceae</taxon>
        <taxon>Brevundimonas</taxon>
    </lineage>
</organism>
<evidence type="ECO:0000256" key="1">
    <source>
        <dbReference type="ARBA" id="ARBA00022649"/>
    </source>
</evidence>
<accession>A0ABW0FN56</accession>
<dbReference type="EC" id="3.1.-.-" evidence="5"/>
<evidence type="ECO:0000313" key="8">
    <source>
        <dbReference type="Proteomes" id="UP001596152"/>
    </source>
</evidence>
<keyword evidence="5" id="KW-0800">Toxin</keyword>
<keyword evidence="4 5" id="KW-0378">Hydrolase</keyword>
<feature type="binding site" evidence="5">
    <location>
        <position position="105"/>
    </location>
    <ligand>
        <name>Mg(2+)</name>
        <dbReference type="ChEBI" id="CHEBI:18420"/>
    </ligand>
</feature>
<gene>
    <name evidence="5" type="primary">vapC</name>
    <name evidence="7" type="ORF">ACFPIE_03455</name>
</gene>
<comment type="cofactor">
    <cofactor evidence="5">
        <name>Mg(2+)</name>
        <dbReference type="ChEBI" id="CHEBI:18420"/>
    </cofactor>
</comment>
<dbReference type="EMBL" id="JBHSLF010000007">
    <property type="protein sequence ID" value="MFC5342956.1"/>
    <property type="molecule type" value="Genomic_DNA"/>
</dbReference>
<proteinExistence type="inferred from homology"/>
<evidence type="ECO:0000259" key="6">
    <source>
        <dbReference type="Pfam" id="PF01850"/>
    </source>
</evidence>
<dbReference type="Proteomes" id="UP001596152">
    <property type="component" value="Unassembled WGS sequence"/>
</dbReference>
<evidence type="ECO:0000256" key="5">
    <source>
        <dbReference type="HAMAP-Rule" id="MF_00265"/>
    </source>
</evidence>
<keyword evidence="2 5" id="KW-0540">Nuclease</keyword>
<dbReference type="InterPro" id="IPR051619">
    <property type="entry name" value="TypeII_TA_RNase_PINc/VapC"/>
</dbReference>
<keyword evidence="3 5" id="KW-0479">Metal-binding</keyword>
<dbReference type="PANTHER" id="PTHR35901">
    <property type="entry name" value="RIBONUCLEASE VAPC3"/>
    <property type="match status" value="1"/>
</dbReference>
<protein>
    <recommendedName>
        <fullName evidence="5">Ribonuclease VapC</fullName>
        <shortName evidence="5">RNase VapC</shortName>
        <ecNumber evidence="5">3.1.-.-</ecNumber>
    </recommendedName>
    <alternativeName>
        <fullName evidence="5">Toxin VapC</fullName>
    </alternativeName>
</protein>
<dbReference type="InterPro" id="IPR022907">
    <property type="entry name" value="VapC_family"/>
</dbReference>
<dbReference type="SUPFAM" id="SSF88723">
    <property type="entry name" value="PIN domain-like"/>
    <property type="match status" value="1"/>
</dbReference>
<evidence type="ECO:0000256" key="4">
    <source>
        <dbReference type="ARBA" id="ARBA00022801"/>
    </source>
</evidence>
<keyword evidence="5" id="KW-0460">Magnesium</keyword>
<dbReference type="InterPro" id="IPR002716">
    <property type="entry name" value="PIN_dom"/>
</dbReference>
<sequence length="151" mass="16145">MTLWLDASVLVSLITREPTSHQIDDLLYQEIEMPFVSDFCIAECSSAIARLVRIGARTAGEADELFQSLDLWIETASAPIDVESEDIALATAFVRRPGISLRAPDAIHIAAAHRLGATLLTLDLGMARAAAALGVDHLNPAEADAPGEPKD</sequence>
<evidence type="ECO:0000313" key="7">
    <source>
        <dbReference type="EMBL" id="MFC5342956.1"/>
    </source>
</evidence>
<dbReference type="Gene3D" id="3.40.50.1010">
    <property type="entry name" value="5'-nuclease"/>
    <property type="match status" value="1"/>
</dbReference>
<dbReference type="CDD" id="cd09874">
    <property type="entry name" value="PIN_MT3492-like"/>
    <property type="match status" value="1"/>
</dbReference>
<name>A0ABW0FN56_9CAUL</name>
<dbReference type="InterPro" id="IPR029060">
    <property type="entry name" value="PIN-like_dom_sf"/>
</dbReference>
<keyword evidence="1 5" id="KW-1277">Toxin-antitoxin system</keyword>
<dbReference type="HAMAP" id="MF_00265">
    <property type="entry name" value="VapC_Nob1"/>
    <property type="match status" value="1"/>
</dbReference>
<dbReference type="Pfam" id="PF01850">
    <property type="entry name" value="PIN"/>
    <property type="match status" value="1"/>
</dbReference>
<dbReference type="RefSeq" id="WP_374036399.1">
    <property type="nucleotide sequence ID" value="NZ_CP169082.1"/>
</dbReference>
<evidence type="ECO:0000256" key="2">
    <source>
        <dbReference type="ARBA" id="ARBA00022722"/>
    </source>
</evidence>
<comment type="function">
    <text evidence="5">Toxic component of a toxin-antitoxin (TA) system. An RNase.</text>
</comment>
<evidence type="ECO:0000256" key="3">
    <source>
        <dbReference type="ARBA" id="ARBA00022723"/>
    </source>
</evidence>
<comment type="similarity">
    <text evidence="5">Belongs to the PINc/VapC protein family.</text>
</comment>
<keyword evidence="8" id="KW-1185">Reference proteome</keyword>
<comment type="caution">
    <text evidence="7">The sequence shown here is derived from an EMBL/GenBank/DDBJ whole genome shotgun (WGS) entry which is preliminary data.</text>
</comment>
<feature type="domain" description="PIN" evidence="6">
    <location>
        <begin position="5"/>
        <end position="130"/>
    </location>
</feature>